<sequence length="68" mass="7308">MLPSEGVKSIGPIGGQRRFPDGIFIVCLSYDQLGVSFDANEGYATIQGGEKAEDECFIFCFVIGATEI</sequence>
<accession>A0ACB7X8G1</accession>
<evidence type="ECO:0000313" key="2">
    <source>
        <dbReference type="Proteomes" id="UP000828048"/>
    </source>
</evidence>
<reference evidence="1 2" key="1">
    <citation type="journal article" date="2021" name="Hortic Res">
        <title>High-quality reference genome and annotation aids understanding of berry development for evergreen blueberry (Vaccinium darrowii).</title>
        <authorList>
            <person name="Yu J."/>
            <person name="Hulse-Kemp A.M."/>
            <person name="Babiker E."/>
            <person name="Staton M."/>
        </authorList>
    </citation>
    <scope>NUCLEOTIDE SEQUENCE [LARGE SCALE GENOMIC DNA]</scope>
    <source>
        <strain evidence="2">cv. NJ 8807/NJ 8810</strain>
        <tissue evidence="1">Young leaf</tissue>
    </source>
</reference>
<name>A0ACB7X8G1_9ERIC</name>
<evidence type="ECO:0000313" key="1">
    <source>
        <dbReference type="EMBL" id="KAH7837102.1"/>
    </source>
</evidence>
<proteinExistence type="predicted"/>
<comment type="caution">
    <text evidence="1">The sequence shown here is derived from an EMBL/GenBank/DDBJ whole genome shotgun (WGS) entry which is preliminary data.</text>
</comment>
<gene>
    <name evidence="1" type="ORF">Vadar_009525</name>
</gene>
<keyword evidence="2" id="KW-1185">Reference proteome</keyword>
<dbReference type="EMBL" id="CM037156">
    <property type="protein sequence ID" value="KAH7837102.1"/>
    <property type="molecule type" value="Genomic_DNA"/>
</dbReference>
<organism evidence="1 2">
    <name type="scientific">Vaccinium darrowii</name>
    <dbReference type="NCBI Taxonomy" id="229202"/>
    <lineage>
        <taxon>Eukaryota</taxon>
        <taxon>Viridiplantae</taxon>
        <taxon>Streptophyta</taxon>
        <taxon>Embryophyta</taxon>
        <taxon>Tracheophyta</taxon>
        <taxon>Spermatophyta</taxon>
        <taxon>Magnoliopsida</taxon>
        <taxon>eudicotyledons</taxon>
        <taxon>Gunneridae</taxon>
        <taxon>Pentapetalae</taxon>
        <taxon>asterids</taxon>
        <taxon>Ericales</taxon>
        <taxon>Ericaceae</taxon>
        <taxon>Vaccinioideae</taxon>
        <taxon>Vaccinieae</taxon>
        <taxon>Vaccinium</taxon>
    </lineage>
</organism>
<dbReference type="Proteomes" id="UP000828048">
    <property type="component" value="Chromosome 6"/>
</dbReference>
<protein>
    <submittedName>
        <fullName evidence="1">Uncharacterized protein</fullName>
    </submittedName>
</protein>